<evidence type="ECO:0000313" key="2">
    <source>
        <dbReference type="EMBL" id="THV35265.1"/>
    </source>
</evidence>
<keyword evidence="3" id="KW-1185">Reference proteome</keyword>
<sequence>MFVPVDLPDALWNRDNMRQALAARDIAAVFRLARQYGGLSQSRIGIATGIGQGRTNEVFNGKRKIVSIEVLERIADGLGMPDRARQLLGLAPAIGEPQDSEAQAARIGITRVFAAQATAAQEIRDAAWQANEVDLLAVRALGLIGLNDSLLREPLTAERAEPVKARVLLLDPDSPAAAHRAHEIGESEESFTAGIRMSIARLRELTDQPHLDLSVALYNTLPTWRLIRVDQTIYLSMFNGATEGHQSAIYRLSAAQYNLLHTGFTRQYEDLWTTAERLI</sequence>
<evidence type="ECO:0000313" key="3">
    <source>
        <dbReference type="Proteomes" id="UP000308760"/>
    </source>
</evidence>
<dbReference type="AlphaFoldDB" id="A0A4S8PYS1"/>
<reference evidence="3" key="1">
    <citation type="submission" date="2019-04" db="EMBL/GenBank/DDBJ databases">
        <title>Nocardioides xinjiangensis sp. nov.</title>
        <authorList>
            <person name="Liu S."/>
        </authorList>
    </citation>
    <scope>NUCLEOTIDE SEQUENCE [LARGE SCALE GENOMIC DNA]</scope>
    <source>
        <strain evidence="3">18</strain>
    </source>
</reference>
<dbReference type="SUPFAM" id="SSF47413">
    <property type="entry name" value="lambda repressor-like DNA-binding domains"/>
    <property type="match status" value="1"/>
</dbReference>
<accession>A0A4S8PYS1</accession>
<name>A0A4S8PYS1_9ACTN</name>
<comment type="caution">
    <text evidence="2">The sequence shown here is derived from an EMBL/GenBank/DDBJ whole genome shotgun (WGS) entry which is preliminary data.</text>
</comment>
<dbReference type="Gene3D" id="1.10.260.40">
    <property type="entry name" value="lambda repressor-like DNA-binding domains"/>
    <property type="match status" value="1"/>
</dbReference>
<dbReference type="SMART" id="SM00530">
    <property type="entry name" value="HTH_XRE"/>
    <property type="match status" value="1"/>
</dbReference>
<dbReference type="GO" id="GO:0003677">
    <property type="term" value="F:DNA binding"/>
    <property type="evidence" value="ECO:0007669"/>
    <property type="project" value="InterPro"/>
</dbReference>
<dbReference type="Proteomes" id="UP000308760">
    <property type="component" value="Unassembled WGS sequence"/>
</dbReference>
<dbReference type="OrthoDB" id="4522476at2"/>
<dbReference type="EMBL" id="STGY01000076">
    <property type="protein sequence ID" value="THV35265.1"/>
    <property type="molecule type" value="Genomic_DNA"/>
</dbReference>
<reference evidence="2 3" key="2">
    <citation type="submission" date="2019-05" db="EMBL/GenBank/DDBJ databases">
        <title>Glycomyces buryatensis sp. nov.</title>
        <authorList>
            <person name="Nikitina E."/>
        </authorList>
    </citation>
    <scope>NUCLEOTIDE SEQUENCE [LARGE SCALE GENOMIC DNA]</scope>
    <source>
        <strain evidence="2 3">18</strain>
    </source>
</reference>
<evidence type="ECO:0000259" key="1">
    <source>
        <dbReference type="PROSITE" id="PS50943"/>
    </source>
</evidence>
<dbReference type="InterPro" id="IPR001387">
    <property type="entry name" value="Cro/C1-type_HTH"/>
</dbReference>
<proteinExistence type="predicted"/>
<dbReference type="PROSITE" id="PS50943">
    <property type="entry name" value="HTH_CROC1"/>
    <property type="match status" value="1"/>
</dbReference>
<feature type="domain" description="HTH cro/C1-type" evidence="1">
    <location>
        <begin position="30"/>
        <end position="87"/>
    </location>
</feature>
<dbReference type="InterPro" id="IPR010982">
    <property type="entry name" value="Lambda_DNA-bd_dom_sf"/>
</dbReference>
<protein>
    <submittedName>
        <fullName evidence="2">Helix-turn-helix transcriptional regulator</fullName>
    </submittedName>
</protein>
<dbReference type="Pfam" id="PF13560">
    <property type="entry name" value="HTH_31"/>
    <property type="match status" value="1"/>
</dbReference>
<organism evidence="2 3">
    <name type="scientific">Glycomyces buryatensis</name>
    <dbReference type="NCBI Taxonomy" id="2570927"/>
    <lineage>
        <taxon>Bacteria</taxon>
        <taxon>Bacillati</taxon>
        <taxon>Actinomycetota</taxon>
        <taxon>Actinomycetes</taxon>
        <taxon>Glycomycetales</taxon>
        <taxon>Glycomycetaceae</taxon>
        <taxon>Glycomyces</taxon>
    </lineage>
</organism>
<dbReference type="CDD" id="cd00093">
    <property type="entry name" value="HTH_XRE"/>
    <property type="match status" value="1"/>
</dbReference>
<gene>
    <name evidence="2" type="ORF">FAB82_23390</name>
</gene>